<protein>
    <recommendedName>
        <fullName evidence="9 10">Transcription termination factor Rho</fullName>
        <ecNumber evidence="9 10">3.6.4.-</ecNumber>
    </recommendedName>
    <alternativeName>
        <fullName evidence="9">ATP-dependent helicase Rho</fullName>
    </alternativeName>
</protein>
<keyword evidence="5 9" id="KW-0067">ATP-binding</keyword>
<evidence type="ECO:0000313" key="15">
    <source>
        <dbReference type="Proteomes" id="UP000252345"/>
    </source>
</evidence>
<dbReference type="GO" id="GO:0003723">
    <property type="term" value="F:RNA binding"/>
    <property type="evidence" value="ECO:0007669"/>
    <property type="project" value="UniProtKB-UniRule"/>
</dbReference>
<dbReference type="GO" id="GO:0005524">
    <property type="term" value="F:ATP binding"/>
    <property type="evidence" value="ECO:0007669"/>
    <property type="project" value="UniProtKB-UniRule"/>
</dbReference>
<proteinExistence type="inferred from homology"/>
<dbReference type="SUPFAM" id="SSF52540">
    <property type="entry name" value="P-loop containing nucleoside triphosphate hydrolases"/>
    <property type="match status" value="1"/>
</dbReference>
<feature type="binding site" evidence="9">
    <location>
        <position position="435"/>
    </location>
    <ligand>
        <name>ATP</name>
        <dbReference type="ChEBI" id="CHEBI:30616"/>
    </ligand>
</feature>
<reference evidence="14 15" key="1">
    <citation type="submission" date="2017-10" db="EMBL/GenBank/DDBJ databases">
        <title>Bifidobacterium xylocopum sp. nov. and Bifidobacterium aemilianum sp. nov., from the carpenter bee (Xylocopa violacea) digestive tract.</title>
        <authorList>
            <person name="Alberoni D."/>
            <person name="Baffoni L."/>
            <person name="Di Gioia D."/>
            <person name="Gaggia F."/>
            <person name="Biavati B."/>
        </authorList>
    </citation>
    <scope>NUCLEOTIDE SEQUENCE [LARGE SCALE GENOMIC DNA]</scope>
    <source>
        <strain evidence="14 15">XV2</strain>
    </source>
</reference>
<dbReference type="Pfam" id="PF07497">
    <property type="entry name" value="Rho_RNA_bind"/>
    <property type="match status" value="1"/>
</dbReference>
<gene>
    <name evidence="9" type="primary">rho</name>
    <name evidence="14" type="ORF">CRD59_06905</name>
</gene>
<dbReference type="Gene3D" id="3.40.50.300">
    <property type="entry name" value="P-loop containing nucleotide triphosphate hydrolases"/>
    <property type="match status" value="1"/>
</dbReference>
<dbReference type="Gene3D" id="2.40.50.140">
    <property type="entry name" value="Nucleic acid-binding proteins"/>
    <property type="match status" value="1"/>
</dbReference>
<feature type="compositionally biased region" description="Low complexity" evidence="12">
    <location>
        <begin position="49"/>
        <end position="75"/>
    </location>
</feature>
<dbReference type="NCBIfam" id="TIGR00767">
    <property type="entry name" value="rho"/>
    <property type="match status" value="1"/>
</dbReference>
<dbReference type="Pfam" id="PF07498">
    <property type="entry name" value="Rho_N"/>
    <property type="match status" value="1"/>
</dbReference>
<feature type="domain" description="Rho RNA-BD" evidence="13">
    <location>
        <begin position="271"/>
        <end position="349"/>
    </location>
</feature>
<keyword evidence="6 9" id="KW-0694">RNA-binding</keyword>
<dbReference type="AlphaFoldDB" id="A0A366KAY2"/>
<dbReference type="InterPro" id="IPR000194">
    <property type="entry name" value="ATPase_F1/V1/A1_a/bsu_nucl-bd"/>
</dbReference>
<evidence type="ECO:0000256" key="11">
    <source>
        <dbReference type="PROSITE-ProRule" id="PRU01203"/>
    </source>
</evidence>
<dbReference type="Pfam" id="PF00006">
    <property type="entry name" value="ATP-synt_ab"/>
    <property type="match status" value="1"/>
</dbReference>
<feature type="compositionally biased region" description="Basic and acidic residues" evidence="12">
    <location>
        <begin position="164"/>
        <end position="199"/>
    </location>
</feature>
<evidence type="ECO:0000256" key="3">
    <source>
        <dbReference type="ARBA" id="ARBA00022801"/>
    </source>
</evidence>
<dbReference type="GO" id="GO:0008186">
    <property type="term" value="F:ATP-dependent activity, acting on RNA"/>
    <property type="evidence" value="ECO:0007669"/>
    <property type="project" value="UniProtKB-UniRule"/>
</dbReference>
<feature type="compositionally biased region" description="Basic and acidic residues" evidence="12">
    <location>
        <begin position="256"/>
        <end position="266"/>
    </location>
</feature>
<evidence type="ECO:0000313" key="14">
    <source>
        <dbReference type="EMBL" id="RBP98854.1"/>
    </source>
</evidence>
<accession>A0A366KAY2</accession>
<feature type="binding site" evidence="9">
    <location>
        <begin position="392"/>
        <end position="397"/>
    </location>
    <ligand>
        <name>ATP</name>
        <dbReference type="ChEBI" id="CHEBI:30616"/>
    </ligand>
</feature>
<dbReference type="InterPro" id="IPR011129">
    <property type="entry name" value="CSD"/>
</dbReference>
<evidence type="ECO:0000256" key="5">
    <source>
        <dbReference type="ARBA" id="ARBA00022840"/>
    </source>
</evidence>
<evidence type="ECO:0000256" key="4">
    <source>
        <dbReference type="ARBA" id="ARBA00022806"/>
    </source>
</evidence>
<dbReference type="CDD" id="cd01128">
    <property type="entry name" value="rho_factor_C"/>
    <property type="match status" value="1"/>
</dbReference>
<dbReference type="HAMAP" id="MF_01884">
    <property type="entry name" value="Rho"/>
    <property type="match status" value="1"/>
</dbReference>
<comment type="caution">
    <text evidence="14">The sequence shown here is derived from an EMBL/GenBank/DDBJ whole genome shotgun (WGS) entry which is preliminary data.</text>
</comment>
<evidence type="ECO:0000256" key="8">
    <source>
        <dbReference type="ARBA" id="ARBA00023163"/>
    </source>
</evidence>
<evidence type="ECO:0000259" key="13">
    <source>
        <dbReference type="PROSITE" id="PS51856"/>
    </source>
</evidence>
<sequence>MATSQDIHAMKLPELKELAKQLGLRGISGMRKTALIETIEAARSGGEAPAGVSVRSSAGAASRTRTAPGTPTRSAEGGQVPPTEQAARTTTVSDATLDADSADGRRTGTSDDKDDTKDGKGQVGDLFEVLGIGEDSGRRQHSDRPGRTVADDESVVINRRRHRSGDSRGHGRGREREDRSDRRQEYGRDRDHGKVRDLDDILASLPARENHSSRKHGHDEGRERDYRHNGYDRRDREGRNDRSERNDRRGRKDRRSGRDYEGREDYQPEDLVPVAGIVDVLESYAFIRTSGYLPGPNDVYVSMGQVKKYGLRKGDAVQGFTRPPHENERRNQRQKFMPLHSIETINGMGVEEAGGRAHFGKLTPLYPQERMRMETTPTQITGRLIDIVAPIGKGQRGLIVSPPKAGKTITLQNIANAIAKNNPEVHLMVVLVDERPEEVTDMERTVQGEVIASTFDRPASDHTTVAELAIERAKRLVELGQDVVVLLDSMTRLARAYNIAAPASGRILSGGVDAQALYPPKKFFGAARNIENGGSLTIISSALVETGSKMDEVIFEEFKGTGNMELRLSRELSDKRMFPAIDINASGTRREELITSPDELAVVYRLRRLLGGMETEQAYQTLVPRLKKTPTNRDFLGAITQTMLGQQKSS</sequence>
<dbReference type="InterPro" id="IPR027417">
    <property type="entry name" value="P-loop_NTPase"/>
</dbReference>
<evidence type="ECO:0000256" key="10">
    <source>
        <dbReference type="NCBIfam" id="TIGR00767"/>
    </source>
</evidence>
<dbReference type="InterPro" id="IPR011113">
    <property type="entry name" value="Rho_RNA-bd"/>
</dbReference>
<feature type="compositionally biased region" description="Basic and acidic residues" evidence="12">
    <location>
        <begin position="208"/>
        <end position="247"/>
    </location>
</feature>
<dbReference type="InterPro" id="IPR012340">
    <property type="entry name" value="NA-bd_OB-fold"/>
</dbReference>
<keyword evidence="7 9" id="KW-0805">Transcription regulation</keyword>
<keyword evidence="4 9" id="KW-0347">Helicase</keyword>
<dbReference type="SUPFAM" id="SSF50249">
    <property type="entry name" value="Nucleic acid-binding proteins"/>
    <property type="match status" value="1"/>
</dbReference>
<keyword evidence="15" id="KW-1185">Reference proteome</keyword>
<dbReference type="EMBL" id="PDCH01000018">
    <property type="protein sequence ID" value="RBP98854.1"/>
    <property type="molecule type" value="Genomic_DNA"/>
</dbReference>
<dbReference type="PROSITE" id="PS51856">
    <property type="entry name" value="RHO_RNA_BD"/>
    <property type="match status" value="1"/>
</dbReference>
<dbReference type="InterPro" id="IPR041703">
    <property type="entry name" value="Rho_factor_ATP-bd"/>
</dbReference>
<feature type="region of interest" description="Disordered" evidence="12">
    <location>
        <begin position="42"/>
        <end position="267"/>
    </location>
</feature>
<evidence type="ECO:0000256" key="9">
    <source>
        <dbReference type="HAMAP-Rule" id="MF_01884"/>
    </source>
</evidence>
<feature type="compositionally biased region" description="Basic and acidic residues" evidence="12">
    <location>
        <begin position="135"/>
        <end position="150"/>
    </location>
</feature>
<dbReference type="SMART" id="SM00357">
    <property type="entry name" value="CSP"/>
    <property type="match status" value="1"/>
</dbReference>
<evidence type="ECO:0000256" key="7">
    <source>
        <dbReference type="ARBA" id="ARBA00023015"/>
    </source>
</evidence>
<keyword evidence="1 9" id="KW-0806">Transcription termination</keyword>
<dbReference type="EC" id="3.6.4.-" evidence="9 10"/>
<organism evidence="14 15">
    <name type="scientific">Bifidobacterium xylocopae</name>
    <dbReference type="NCBI Taxonomy" id="2493119"/>
    <lineage>
        <taxon>Bacteria</taxon>
        <taxon>Bacillati</taxon>
        <taxon>Actinomycetota</taxon>
        <taxon>Actinomycetes</taxon>
        <taxon>Bifidobacteriales</taxon>
        <taxon>Bifidobacteriaceae</taxon>
        <taxon>Bifidobacterium</taxon>
    </lineage>
</organism>
<dbReference type="InterPro" id="IPR004665">
    <property type="entry name" value="Term_rho"/>
</dbReference>
<evidence type="ECO:0000256" key="6">
    <source>
        <dbReference type="ARBA" id="ARBA00022884"/>
    </source>
</evidence>
<comment type="subunit">
    <text evidence="9">Homohexamer. The homohexamer assembles into an open ring structure.</text>
</comment>
<dbReference type="InterPro" id="IPR003593">
    <property type="entry name" value="AAA+_ATPase"/>
</dbReference>
<dbReference type="OrthoDB" id="9805197at2"/>
<dbReference type="SMART" id="SM00959">
    <property type="entry name" value="Rho_N"/>
    <property type="match status" value="1"/>
</dbReference>
<feature type="compositionally biased region" description="Basic and acidic residues" evidence="12">
    <location>
        <begin position="102"/>
        <end position="120"/>
    </location>
</feature>
<dbReference type="Proteomes" id="UP000252345">
    <property type="component" value="Unassembled WGS sequence"/>
</dbReference>
<evidence type="ECO:0000256" key="1">
    <source>
        <dbReference type="ARBA" id="ARBA00022472"/>
    </source>
</evidence>
<evidence type="ECO:0000256" key="12">
    <source>
        <dbReference type="SAM" id="MobiDB-lite"/>
    </source>
</evidence>
<name>A0A366KAY2_9BIFI</name>
<keyword evidence="2 9" id="KW-0547">Nucleotide-binding</keyword>
<dbReference type="GO" id="GO:0016787">
    <property type="term" value="F:hydrolase activity"/>
    <property type="evidence" value="ECO:0007669"/>
    <property type="project" value="UniProtKB-KW"/>
</dbReference>
<dbReference type="PANTHER" id="PTHR46425">
    <property type="entry name" value="TRANSCRIPTION TERMINATION FACTOR RHO"/>
    <property type="match status" value="1"/>
</dbReference>
<dbReference type="SMART" id="SM00382">
    <property type="entry name" value="AAA"/>
    <property type="match status" value="1"/>
</dbReference>
<comment type="function">
    <text evidence="9">Facilitates transcription termination by a mechanism that involves Rho binding to the nascent RNA, activation of Rho's RNA-dependent ATPase activity, and release of the mRNA from the DNA template.</text>
</comment>
<keyword evidence="3 9" id="KW-0378">Hydrolase</keyword>
<dbReference type="GO" id="GO:0004386">
    <property type="term" value="F:helicase activity"/>
    <property type="evidence" value="ECO:0007669"/>
    <property type="project" value="UniProtKB-UniRule"/>
</dbReference>
<feature type="binding site" evidence="9">
    <location>
        <begin position="404"/>
        <end position="409"/>
    </location>
    <ligand>
        <name>ATP</name>
        <dbReference type="ChEBI" id="CHEBI:30616"/>
    </ligand>
</feature>
<comment type="caution">
    <text evidence="9">Lacks conserved residue(s) required for the propagation of feature annotation.</text>
</comment>
<comment type="similarity">
    <text evidence="9 11">Belongs to the Rho family.</text>
</comment>
<dbReference type="GO" id="GO:0006353">
    <property type="term" value="P:DNA-templated transcription termination"/>
    <property type="evidence" value="ECO:0007669"/>
    <property type="project" value="UniProtKB-UniRule"/>
</dbReference>
<dbReference type="PANTHER" id="PTHR46425:SF1">
    <property type="entry name" value="TRANSCRIPTION TERMINATION FACTOR RHO"/>
    <property type="match status" value="1"/>
</dbReference>
<keyword evidence="8 9" id="KW-0804">Transcription</keyword>
<dbReference type="NCBIfam" id="NF006886">
    <property type="entry name" value="PRK09376.1"/>
    <property type="match status" value="1"/>
</dbReference>
<evidence type="ECO:0000256" key="2">
    <source>
        <dbReference type="ARBA" id="ARBA00022741"/>
    </source>
</evidence>
<dbReference type="InterPro" id="IPR011112">
    <property type="entry name" value="Rho-like_N"/>
</dbReference>